<dbReference type="PANTHER" id="PTHR33495">
    <property type="entry name" value="ANTI-SIGMA FACTOR ANTAGONIST TM_1081-RELATED-RELATED"/>
    <property type="match status" value="1"/>
</dbReference>
<dbReference type="EMBL" id="MHFR01000060">
    <property type="protein sequence ID" value="OGW95556.1"/>
    <property type="molecule type" value="Genomic_DNA"/>
</dbReference>
<accession>A0A1G1KRJ6</accession>
<dbReference type="AlphaFoldDB" id="A0A1G1KRJ6"/>
<sequence length="112" mass="12782">MKINQKLKDEVEHLEISGDLDFQTSPDLREKLQEILNRQVRKIIINLKKVGYIDSSGLATFVEALQKMKRINGRLILTEAVPAVRSVFEIAKLDKVFTLVDSENDALQMVTQ</sequence>
<dbReference type="InterPro" id="IPR002645">
    <property type="entry name" value="STAS_dom"/>
</dbReference>
<organism evidence="4 5">
    <name type="scientific">Candidatus Danuiimicrobium aquiferis</name>
    <dbReference type="NCBI Taxonomy" id="1801832"/>
    <lineage>
        <taxon>Bacteria</taxon>
        <taxon>Pseudomonadati</taxon>
        <taxon>Candidatus Omnitrophota</taxon>
        <taxon>Candidatus Danuiimicrobium</taxon>
    </lineage>
</organism>
<feature type="domain" description="STAS" evidence="3">
    <location>
        <begin position="1"/>
        <end position="110"/>
    </location>
</feature>
<evidence type="ECO:0000313" key="4">
    <source>
        <dbReference type="EMBL" id="OGW95556.1"/>
    </source>
</evidence>
<dbReference type="Gene3D" id="3.30.750.24">
    <property type="entry name" value="STAS domain"/>
    <property type="match status" value="1"/>
</dbReference>
<dbReference type="SUPFAM" id="SSF52091">
    <property type="entry name" value="SpoIIaa-like"/>
    <property type="match status" value="1"/>
</dbReference>
<dbReference type="InterPro" id="IPR036513">
    <property type="entry name" value="STAS_dom_sf"/>
</dbReference>
<evidence type="ECO:0000313" key="5">
    <source>
        <dbReference type="Proteomes" id="UP000178187"/>
    </source>
</evidence>
<dbReference type="CDD" id="cd07043">
    <property type="entry name" value="STAS_anti-anti-sigma_factors"/>
    <property type="match status" value="1"/>
</dbReference>
<dbReference type="Proteomes" id="UP000178187">
    <property type="component" value="Unassembled WGS sequence"/>
</dbReference>
<dbReference type="NCBIfam" id="TIGR00377">
    <property type="entry name" value="ant_ant_sig"/>
    <property type="match status" value="1"/>
</dbReference>
<reference evidence="4 5" key="1">
    <citation type="journal article" date="2016" name="Nat. Commun.">
        <title>Thousands of microbial genomes shed light on interconnected biogeochemical processes in an aquifer system.</title>
        <authorList>
            <person name="Anantharaman K."/>
            <person name="Brown C.T."/>
            <person name="Hug L.A."/>
            <person name="Sharon I."/>
            <person name="Castelle C.J."/>
            <person name="Probst A.J."/>
            <person name="Thomas B.C."/>
            <person name="Singh A."/>
            <person name="Wilkins M.J."/>
            <person name="Karaoz U."/>
            <person name="Brodie E.L."/>
            <person name="Williams K.H."/>
            <person name="Hubbard S.S."/>
            <person name="Banfield J.F."/>
        </authorList>
    </citation>
    <scope>NUCLEOTIDE SEQUENCE [LARGE SCALE GENOMIC DNA]</scope>
</reference>
<dbReference type="GO" id="GO:0043856">
    <property type="term" value="F:anti-sigma factor antagonist activity"/>
    <property type="evidence" value="ECO:0007669"/>
    <property type="project" value="InterPro"/>
</dbReference>
<name>A0A1G1KRJ6_9BACT</name>
<gene>
    <name evidence="4" type="ORF">A3G33_11150</name>
</gene>
<dbReference type="Pfam" id="PF01740">
    <property type="entry name" value="STAS"/>
    <property type="match status" value="1"/>
</dbReference>
<protein>
    <recommendedName>
        <fullName evidence="2">Anti-sigma factor antagonist</fullName>
    </recommendedName>
</protein>
<proteinExistence type="inferred from homology"/>
<dbReference type="InterPro" id="IPR003658">
    <property type="entry name" value="Anti-sigma_ant"/>
</dbReference>
<evidence type="ECO:0000259" key="3">
    <source>
        <dbReference type="PROSITE" id="PS50801"/>
    </source>
</evidence>
<comment type="caution">
    <text evidence="4">The sequence shown here is derived from an EMBL/GenBank/DDBJ whole genome shotgun (WGS) entry which is preliminary data.</text>
</comment>
<evidence type="ECO:0000256" key="1">
    <source>
        <dbReference type="ARBA" id="ARBA00009013"/>
    </source>
</evidence>
<dbReference type="PROSITE" id="PS50801">
    <property type="entry name" value="STAS"/>
    <property type="match status" value="1"/>
</dbReference>
<comment type="similarity">
    <text evidence="1 2">Belongs to the anti-sigma-factor antagonist family.</text>
</comment>
<evidence type="ECO:0000256" key="2">
    <source>
        <dbReference type="RuleBase" id="RU003749"/>
    </source>
</evidence>
<dbReference type="PANTHER" id="PTHR33495:SF2">
    <property type="entry name" value="ANTI-SIGMA FACTOR ANTAGONIST TM_1081-RELATED"/>
    <property type="match status" value="1"/>
</dbReference>